<feature type="compositionally biased region" description="Pro residues" evidence="1">
    <location>
        <begin position="11"/>
        <end position="63"/>
    </location>
</feature>
<keyword evidence="5" id="KW-1185">Reference proteome</keyword>
<keyword evidence="2" id="KW-0472">Membrane</keyword>
<evidence type="ECO:0000256" key="1">
    <source>
        <dbReference type="SAM" id="MobiDB-lite"/>
    </source>
</evidence>
<feature type="region of interest" description="Disordered" evidence="1">
    <location>
        <begin position="1"/>
        <end position="70"/>
    </location>
</feature>
<feature type="transmembrane region" description="Helical" evidence="2">
    <location>
        <begin position="199"/>
        <end position="229"/>
    </location>
</feature>
<dbReference type="Proteomes" id="UP001500945">
    <property type="component" value="Unassembled WGS sequence"/>
</dbReference>
<evidence type="ECO:0000313" key="5">
    <source>
        <dbReference type="Proteomes" id="UP001500945"/>
    </source>
</evidence>
<comment type="caution">
    <text evidence="4">The sequence shown here is derived from an EMBL/GenBank/DDBJ whole genome shotgun (WGS) entry which is preliminary data.</text>
</comment>
<dbReference type="Pfam" id="PF25231">
    <property type="entry name" value="DUF7847"/>
    <property type="match status" value="1"/>
</dbReference>
<feature type="transmembrane region" description="Helical" evidence="2">
    <location>
        <begin position="297"/>
        <end position="326"/>
    </location>
</feature>
<evidence type="ECO:0000313" key="4">
    <source>
        <dbReference type="EMBL" id="GAA4398528.1"/>
    </source>
</evidence>
<sequence length="395" mass="40417">MSDGPWVAPGSTPPPEPPPAPAPYPPPGYAAAPPPGYAPAPPPGYAPAPPPGYATQPPFPGPRAAPSAGPTWAELEFRPGIIPLRPLGLGDMYGAVTKAIRGNVAATMGLALLTSVVCLVPTTALGAWIASQDTLALTDDELTGEAGGVYGMLGTYLPAVGSLVSSIALTGFLAYVIGQAVLGRKVGIGETWDGTKRRLPAVGAAVLLTLVGAVVLLGLLLAVPVLLLVEGGFSAGPVLLLVLALLASVLLYLWLWTRLAFVTAVIVLEGRGVLSAFARSWRLTSGAPFWRILGIRVLTAMVVGFAAQVITVPITIGGIVAVLALGGEEQLFMWQAILTGIATLVSGAITTPFSAGVDALMTIDQRIRREGLDVQLIHAAQQGGPAPWPNAAGAR</sequence>
<keyword evidence="2" id="KW-1133">Transmembrane helix</keyword>
<reference evidence="5" key="1">
    <citation type="journal article" date="2019" name="Int. J. Syst. Evol. Microbiol.">
        <title>The Global Catalogue of Microorganisms (GCM) 10K type strain sequencing project: providing services to taxonomists for standard genome sequencing and annotation.</title>
        <authorList>
            <consortium name="The Broad Institute Genomics Platform"/>
            <consortium name="The Broad Institute Genome Sequencing Center for Infectious Disease"/>
            <person name="Wu L."/>
            <person name="Ma J."/>
        </authorList>
    </citation>
    <scope>NUCLEOTIDE SEQUENCE [LARGE SCALE GENOMIC DNA]</scope>
    <source>
        <strain evidence="5">JCM 17809</strain>
    </source>
</reference>
<feature type="domain" description="DUF7847" evidence="3">
    <location>
        <begin position="155"/>
        <end position="345"/>
    </location>
</feature>
<dbReference type="InterPro" id="IPR057169">
    <property type="entry name" value="DUF7847"/>
</dbReference>
<organism evidence="4 5">
    <name type="scientific">Fodinibacter luteus</name>
    <dbReference type="NCBI Taxonomy" id="552064"/>
    <lineage>
        <taxon>Bacteria</taxon>
        <taxon>Bacillati</taxon>
        <taxon>Actinomycetota</taxon>
        <taxon>Actinomycetes</taxon>
        <taxon>Micrococcales</taxon>
        <taxon>Intrasporangiaceae</taxon>
        <taxon>Fodinibacter (ex Wang et al. 2009)</taxon>
    </lineage>
</organism>
<feature type="transmembrane region" description="Helical" evidence="2">
    <location>
        <begin position="235"/>
        <end position="255"/>
    </location>
</feature>
<dbReference type="RefSeq" id="WP_345201837.1">
    <property type="nucleotide sequence ID" value="NZ_BAABGM010000002.1"/>
</dbReference>
<feature type="transmembrane region" description="Helical" evidence="2">
    <location>
        <begin position="150"/>
        <end position="178"/>
    </location>
</feature>
<evidence type="ECO:0000259" key="3">
    <source>
        <dbReference type="Pfam" id="PF25231"/>
    </source>
</evidence>
<dbReference type="EMBL" id="BAABGM010000002">
    <property type="protein sequence ID" value="GAA4398528.1"/>
    <property type="molecule type" value="Genomic_DNA"/>
</dbReference>
<accession>A0ABP8JZM7</accession>
<name>A0ABP8JZM7_9MICO</name>
<gene>
    <name evidence="4" type="ORF">GCM10023168_04670</name>
</gene>
<evidence type="ECO:0000256" key="2">
    <source>
        <dbReference type="SAM" id="Phobius"/>
    </source>
</evidence>
<feature type="transmembrane region" description="Helical" evidence="2">
    <location>
        <begin position="332"/>
        <end position="360"/>
    </location>
</feature>
<feature type="transmembrane region" description="Helical" evidence="2">
    <location>
        <begin position="110"/>
        <end position="130"/>
    </location>
</feature>
<keyword evidence="2" id="KW-0812">Transmembrane</keyword>
<proteinExistence type="predicted"/>
<protein>
    <submittedName>
        <fullName evidence="4">Membrane protein</fullName>
    </submittedName>
</protein>